<keyword evidence="6" id="KW-0408">Iron</keyword>
<evidence type="ECO:0000313" key="10">
    <source>
        <dbReference type="EMBL" id="MCQ4925658.1"/>
    </source>
</evidence>
<dbReference type="SMART" id="SM00926">
    <property type="entry name" value="Molybdop_Fe4S4"/>
    <property type="match status" value="1"/>
</dbReference>
<keyword evidence="11" id="KW-1185">Reference proteome</keyword>
<evidence type="ECO:0000256" key="8">
    <source>
        <dbReference type="SAM" id="SignalP"/>
    </source>
</evidence>
<comment type="caution">
    <text evidence="10">The sequence shown here is derived from an EMBL/GenBank/DDBJ whole genome shotgun (WGS) entry which is preliminary data.</text>
</comment>
<dbReference type="InterPro" id="IPR006963">
    <property type="entry name" value="Mopterin_OxRdtase_4Fe-4S_dom"/>
</dbReference>
<accession>A0ABT1SGN3</accession>
<reference evidence="10 11" key="1">
    <citation type="submission" date="2022-06" db="EMBL/GenBank/DDBJ databases">
        <title>Isolation of gut microbiota from human fecal samples.</title>
        <authorList>
            <person name="Pamer E.G."/>
            <person name="Barat B."/>
            <person name="Waligurski E."/>
            <person name="Medina S."/>
            <person name="Paddock L."/>
            <person name="Mostad J."/>
        </authorList>
    </citation>
    <scope>NUCLEOTIDE SEQUENCE [LARGE SCALE GENOMIC DNA]</scope>
    <source>
        <strain evidence="10 11">DFI.7.95</strain>
    </source>
</reference>
<dbReference type="PANTHER" id="PTHR43742:SF9">
    <property type="entry name" value="TETRATHIONATE REDUCTASE SUBUNIT A"/>
    <property type="match status" value="1"/>
</dbReference>
<dbReference type="Proteomes" id="UP001524478">
    <property type="component" value="Unassembled WGS sequence"/>
</dbReference>
<dbReference type="PROSITE" id="PS51669">
    <property type="entry name" value="4FE4S_MOW_BIS_MGD"/>
    <property type="match status" value="1"/>
</dbReference>
<dbReference type="SUPFAM" id="SSF53706">
    <property type="entry name" value="Formate dehydrogenase/DMSO reductase, domains 1-3"/>
    <property type="match status" value="1"/>
</dbReference>
<evidence type="ECO:0000259" key="9">
    <source>
        <dbReference type="PROSITE" id="PS51669"/>
    </source>
</evidence>
<keyword evidence="3" id="KW-0479">Metal-binding</keyword>
<organism evidence="10 11">
    <name type="scientific">Tissierella carlieri</name>
    <dbReference type="NCBI Taxonomy" id="689904"/>
    <lineage>
        <taxon>Bacteria</taxon>
        <taxon>Bacillati</taxon>
        <taxon>Bacillota</taxon>
        <taxon>Tissierellia</taxon>
        <taxon>Tissierellales</taxon>
        <taxon>Tissierellaceae</taxon>
        <taxon>Tissierella</taxon>
    </lineage>
</organism>
<feature type="signal peptide" evidence="8">
    <location>
        <begin position="1"/>
        <end position="16"/>
    </location>
</feature>
<keyword evidence="2" id="KW-0500">Molybdenum</keyword>
<feature type="chain" id="PRO_5046311441" description="4Fe-4S Mo/W bis-MGD-type domain-containing protein" evidence="8">
    <location>
        <begin position="17"/>
        <end position="258"/>
    </location>
</feature>
<feature type="domain" description="4Fe-4S Mo/W bis-MGD-type" evidence="9">
    <location>
        <begin position="67"/>
        <end position="153"/>
    </location>
</feature>
<evidence type="ECO:0000256" key="4">
    <source>
        <dbReference type="ARBA" id="ARBA00022729"/>
    </source>
</evidence>
<sequence>MKRRTFLKLSAFTASAAALGLGVSGCSKSTSKTEPVDEFPVYKGNPNNLVEATVDKKTGEVTPNENVMIRHSVCMSCYNNCGNRVKIDKTTNKVIGVTGNPFHPVCAEPALDYNNTVEESYKAFSLHNEQGLTNRATVCAVGNSGFEIIEDPLRITVPLKRAGERGSGKWRPISWEQLMEETVEGGQIFKELGDDTKIEGFRQVFDHENLINPDAPEMGPKSNGLIWLYGGSYGRREFTIRFVNGSFGSPNVYVHSGT</sequence>
<keyword evidence="7" id="KW-0411">Iron-sulfur</keyword>
<dbReference type="PROSITE" id="PS51257">
    <property type="entry name" value="PROKAR_LIPOPROTEIN"/>
    <property type="match status" value="1"/>
</dbReference>
<dbReference type="InterPro" id="IPR050612">
    <property type="entry name" value="Prok_Mopterin_Oxidored"/>
</dbReference>
<proteinExistence type="predicted"/>
<keyword evidence="1" id="KW-0004">4Fe-4S</keyword>
<evidence type="ECO:0000256" key="1">
    <source>
        <dbReference type="ARBA" id="ARBA00022485"/>
    </source>
</evidence>
<dbReference type="EMBL" id="JANGAC010000026">
    <property type="protein sequence ID" value="MCQ4925658.1"/>
    <property type="molecule type" value="Genomic_DNA"/>
</dbReference>
<gene>
    <name evidence="10" type="ORF">NE686_21355</name>
</gene>
<evidence type="ECO:0000313" key="11">
    <source>
        <dbReference type="Proteomes" id="UP001524478"/>
    </source>
</evidence>
<evidence type="ECO:0000256" key="2">
    <source>
        <dbReference type="ARBA" id="ARBA00022505"/>
    </source>
</evidence>
<dbReference type="PANTHER" id="PTHR43742">
    <property type="entry name" value="TRIMETHYLAMINE-N-OXIDE REDUCTASE"/>
    <property type="match status" value="1"/>
</dbReference>
<keyword evidence="4 8" id="KW-0732">Signal</keyword>
<dbReference type="Gene3D" id="3.30.200.210">
    <property type="match status" value="1"/>
</dbReference>
<keyword evidence="5" id="KW-0560">Oxidoreductase</keyword>
<protein>
    <recommendedName>
        <fullName evidence="9">4Fe-4S Mo/W bis-MGD-type domain-containing protein</fullName>
    </recommendedName>
</protein>
<evidence type="ECO:0000256" key="5">
    <source>
        <dbReference type="ARBA" id="ARBA00023002"/>
    </source>
</evidence>
<evidence type="ECO:0000256" key="7">
    <source>
        <dbReference type="ARBA" id="ARBA00023014"/>
    </source>
</evidence>
<evidence type="ECO:0000256" key="3">
    <source>
        <dbReference type="ARBA" id="ARBA00022723"/>
    </source>
</evidence>
<dbReference type="RefSeq" id="WP_256313056.1">
    <property type="nucleotide sequence ID" value="NZ_JANGAC010000026.1"/>
</dbReference>
<evidence type="ECO:0000256" key="6">
    <source>
        <dbReference type="ARBA" id="ARBA00023004"/>
    </source>
</evidence>
<name>A0ABT1SGN3_9FIRM</name>